<dbReference type="Gene3D" id="1.10.443.10">
    <property type="entry name" value="Intergrase catalytic core"/>
    <property type="match status" value="1"/>
</dbReference>
<proteinExistence type="predicted"/>
<protein>
    <submittedName>
        <fullName evidence="3">Putative integrase/recombinase y4rB</fullName>
    </submittedName>
</protein>
<evidence type="ECO:0000313" key="3">
    <source>
        <dbReference type="EMBL" id="CCM63640.1"/>
    </source>
</evidence>
<organism evidence="3 4">
    <name type="scientific">Candidatus Neomicrothrix parvicella RN1</name>
    <dbReference type="NCBI Taxonomy" id="1229780"/>
    <lineage>
        <taxon>Bacteria</taxon>
        <taxon>Bacillati</taxon>
        <taxon>Actinomycetota</taxon>
        <taxon>Acidimicrobiia</taxon>
        <taxon>Acidimicrobiales</taxon>
        <taxon>Microthrixaceae</taxon>
        <taxon>Candidatus Neomicrothrix</taxon>
    </lineage>
</organism>
<keyword evidence="1" id="KW-0233">DNA recombination</keyword>
<evidence type="ECO:0000259" key="2">
    <source>
        <dbReference type="PROSITE" id="PS51898"/>
    </source>
</evidence>
<dbReference type="GO" id="GO:0015074">
    <property type="term" value="P:DNA integration"/>
    <property type="evidence" value="ECO:0007669"/>
    <property type="project" value="InterPro"/>
</dbReference>
<dbReference type="EMBL" id="CANL01000021">
    <property type="protein sequence ID" value="CCM63640.1"/>
    <property type="molecule type" value="Genomic_DNA"/>
</dbReference>
<evidence type="ECO:0000256" key="1">
    <source>
        <dbReference type="ARBA" id="ARBA00023172"/>
    </source>
</evidence>
<dbReference type="OrthoDB" id="5464621at2"/>
<reference evidence="3 4" key="1">
    <citation type="journal article" date="2013" name="ISME J.">
        <title>Metabolic model for the filamentous 'Candidatus Microthrix parvicella' based on genomic and metagenomic analyses.</title>
        <authorList>
            <person name="Jon McIlroy S."/>
            <person name="Kristiansen R."/>
            <person name="Albertsen M."/>
            <person name="Michael Karst S."/>
            <person name="Rossetti S."/>
            <person name="Lund Nielsen J."/>
            <person name="Tandoi V."/>
            <person name="James Seviour R."/>
            <person name="Nielsen P.H."/>
        </authorList>
    </citation>
    <scope>NUCLEOTIDE SEQUENCE [LARGE SCALE GENOMIC DNA]</scope>
    <source>
        <strain evidence="3 4">RN1</strain>
    </source>
</reference>
<dbReference type="InterPro" id="IPR050090">
    <property type="entry name" value="Tyrosine_recombinase_XerCD"/>
</dbReference>
<keyword evidence="4" id="KW-1185">Reference proteome</keyword>
<evidence type="ECO:0000313" key="4">
    <source>
        <dbReference type="Proteomes" id="UP000018291"/>
    </source>
</evidence>
<dbReference type="AlphaFoldDB" id="R4YZ18"/>
<dbReference type="STRING" id="1229780.BN381_280002"/>
<comment type="caution">
    <text evidence="3">The sequence shown here is derived from an EMBL/GenBank/DDBJ whole genome shotgun (WGS) entry which is preliminary data.</text>
</comment>
<dbReference type="Proteomes" id="UP000018291">
    <property type="component" value="Unassembled WGS sequence"/>
</dbReference>
<dbReference type="InterPro" id="IPR002104">
    <property type="entry name" value="Integrase_catalytic"/>
</dbReference>
<name>R4YZ18_9ACTN</name>
<sequence length="306" mass="33503">MNAMCGHVEDYLRMRRSLGYKLERAGVLLPKLVDYLETAGSPTLTSELAISWARLPVGVSPNHWAARLAVARGFARYLQTIDPATEIPPAGVFPARRNRPTPYLWSQADIARLLDGARALRSPIRAATHQALFGLLAVSGMRVGEATGLDRGDIDFETGVVTIRHAKHDRTRLVPLHETAVAALDAYATERDRLCPATRSDAFFVSNTGTRLTPSGIAKTLRQITTDMGIRDATTAPTAHQLRHSFAVRTLIDWQQSGVSIDGHIAILSTYLGHIAPSDTYWYLLASPELMATAAERLDTRLGART</sequence>
<dbReference type="GO" id="GO:0006310">
    <property type="term" value="P:DNA recombination"/>
    <property type="evidence" value="ECO:0007669"/>
    <property type="project" value="UniProtKB-KW"/>
</dbReference>
<dbReference type="RefSeq" id="WP_012226579.1">
    <property type="nucleotide sequence ID" value="NZ_HG422565.1"/>
</dbReference>
<dbReference type="SUPFAM" id="SSF56349">
    <property type="entry name" value="DNA breaking-rejoining enzymes"/>
    <property type="match status" value="1"/>
</dbReference>
<dbReference type="HOGENOM" id="CLU_027562_10_0_11"/>
<dbReference type="InterPro" id="IPR013762">
    <property type="entry name" value="Integrase-like_cat_sf"/>
</dbReference>
<dbReference type="PANTHER" id="PTHR30349:SF81">
    <property type="entry name" value="TYROSINE RECOMBINASE XERC"/>
    <property type="match status" value="1"/>
</dbReference>
<dbReference type="GO" id="GO:0003677">
    <property type="term" value="F:DNA binding"/>
    <property type="evidence" value="ECO:0007669"/>
    <property type="project" value="InterPro"/>
</dbReference>
<dbReference type="PANTHER" id="PTHR30349">
    <property type="entry name" value="PHAGE INTEGRASE-RELATED"/>
    <property type="match status" value="1"/>
</dbReference>
<accession>R4YZ18</accession>
<dbReference type="InterPro" id="IPR011010">
    <property type="entry name" value="DNA_brk_join_enz"/>
</dbReference>
<dbReference type="Pfam" id="PF00589">
    <property type="entry name" value="Phage_integrase"/>
    <property type="match status" value="1"/>
</dbReference>
<gene>
    <name evidence="3" type="ORF">BN381_280002</name>
</gene>
<dbReference type="eggNOG" id="COG0582">
    <property type="taxonomic scope" value="Bacteria"/>
</dbReference>
<dbReference type="PROSITE" id="PS51898">
    <property type="entry name" value="TYR_RECOMBINASE"/>
    <property type="match status" value="1"/>
</dbReference>
<feature type="domain" description="Tyr recombinase" evidence="2">
    <location>
        <begin position="100"/>
        <end position="296"/>
    </location>
</feature>